<reference evidence="1 2" key="1">
    <citation type="submission" date="2018-06" db="EMBL/GenBank/DDBJ databases">
        <title>A transcriptomic atlas of mushroom development highlights an independent origin of complex multicellularity.</title>
        <authorList>
            <consortium name="DOE Joint Genome Institute"/>
            <person name="Krizsan K."/>
            <person name="Almasi E."/>
            <person name="Merenyi Z."/>
            <person name="Sahu N."/>
            <person name="Viragh M."/>
            <person name="Koszo T."/>
            <person name="Mondo S."/>
            <person name="Kiss B."/>
            <person name="Balint B."/>
            <person name="Kues U."/>
            <person name="Barry K."/>
            <person name="Hegedus J.C."/>
            <person name="Henrissat B."/>
            <person name="Johnson J."/>
            <person name="Lipzen A."/>
            <person name="Ohm R."/>
            <person name="Nagy I."/>
            <person name="Pangilinan J."/>
            <person name="Yan J."/>
            <person name="Xiong Y."/>
            <person name="Grigoriev I.V."/>
            <person name="Hibbett D.S."/>
            <person name="Nagy L.G."/>
        </authorList>
    </citation>
    <scope>NUCLEOTIDE SEQUENCE [LARGE SCALE GENOMIC DNA]</scope>
    <source>
        <strain evidence="1 2">SZMC22713</strain>
    </source>
</reference>
<organism evidence="1 2">
    <name type="scientific">Rickenella mellea</name>
    <dbReference type="NCBI Taxonomy" id="50990"/>
    <lineage>
        <taxon>Eukaryota</taxon>
        <taxon>Fungi</taxon>
        <taxon>Dikarya</taxon>
        <taxon>Basidiomycota</taxon>
        <taxon>Agaricomycotina</taxon>
        <taxon>Agaricomycetes</taxon>
        <taxon>Hymenochaetales</taxon>
        <taxon>Rickenellaceae</taxon>
        <taxon>Rickenella</taxon>
    </lineage>
</organism>
<dbReference type="EMBL" id="ML170175">
    <property type="protein sequence ID" value="TDL22335.1"/>
    <property type="molecule type" value="Genomic_DNA"/>
</dbReference>
<dbReference type="VEuPathDB" id="FungiDB:BD410DRAFT_788588"/>
<evidence type="ECO:0000313" key="2">
    <source>
        <dbReference type="Proteomes" id="UP000294933"/>
    </source>
</evidence>
<keyword evidence="2" id="KW-1185">Reference proteome</keyword>
<dbReference type="AlphaFoldDB" id="A0A4Y7Q4M3"/>
<proteinExistence type="predicted"/>
<gene>
    <name evidence="1" type="ORF">BD410DRAFT_788588</name>
</gene>
<name>A0A4Y7Q4M3_9AGAM</name>
<dbReference type="Proteomes" id="UP000294933">
    <property type="component" value="Unassembled WGS sequence"/>
</dbReference>
<accession>A0A4Y7Q4M3</accession>
<evidence type="ECO:0000313" key="1">
    <source>
        <dbReference type="EMBL" id="TDL22335.1"/>
    </source>
</evidence>
<sequence length="80" mass="9018">MQAIVITCHDLEDRVAITPTLVQGVLQICDRNRFPKLKSLDVFGVSSCTWWLTGAEEVEMLLRKVSERLAMPDVAVRVMS</sequence>
<protein>
    <submittedName>
        <fullName evidence="1">Uncharacterized protein</fullName>
    </submittedName>
</protein>